<evidence type="ECO:0000313" key="8">
    <source>
        <dbReference type="Proteomes" id="UP000023152"/>
    </source>
</evidence>
<dbReference type="GO" id="GO:0016020">
    <property type="term" value="C:membrane"/>
    <property type="evidence" value="ECO:0007669"/>
    <property type="project" value="UniProtKB-SubCell"/>
</dbReference>
<dbReference type="Proteomes" id="UP000023152">
    <property type="component" value="Unassembled WGS sequence"/>
</dbReference>
<name>X6N223_RETFI</name>
<comment type="subcellular location">
    <subcellularLocation>
        <location evidence="1">Membrane</location>
        <topology evidence="1">Multi-pass membrane protein</topology>
    </subcellularLocation>
</comment>
<dbReference type="AlphaFoldDB" id="X6N223"/>
<evidence type="ECO:0000259" key="6">
    <source>
        <dbReference type="Pfam" id="PF03522"/>
    </source>
</evidence>
<protein>
    <recommendedName>
        <fullName evidence="6">SLC12A transporter C-terminal domain-containing protein</fullName>
    </recommendedName>
</protein>
<evidence type="ECO:0000256" key="2">
    <source>
        <dbReference type="ARBA" id="ARBA00022692"/>
    </source>
</evidence>
<dbReference type="PANTHER" id="PTHR11827:SF72">
    <property type="entry name" value="GH08340P"/>
    <property type="match status" value="1"/>
</dbReference>
<keyword evidence="8" id="KW-1185">Reference proteome</keyword>
<feature type="non-terminal residue" evidence="7">
    <location>
        <position position="1"/>
    </location>
</feature>
<evidence type="ECO:0000313" key="7">
    <source>
        <dbReference type="EMBL" id="ETO19928.1"/>
    </source>
</evidence>
<evidence type="ECO:0000256" key="3">
    <source>
        <dbReference type="ARBA" id="ARBA00022989"/>
    </source>
</evidence>
<reference evidence="7 8" key="1">
    <citation type="journal article" date="2013" name="Curr. Biol.">
        <title>The Genome of the Foraminiferan Reticulomyxa filosa.</title>
        <authorList>
            <person name="Glockner G."/>
            <person name="Hulsmann N."/>
            <person name="Schleicher M."/>
            <person name="Noegel A.A."/>
            <person name="Eichinger L."/>
            <person name="Gallinger C."/>
            <person name="Pawlowski J."/>
            <person name="Sierra R."/>
            <person name="Euteneuer U."/>
            <person name="Pillet L."/>
            <person name="Moustafa A."/>
            <person name="Platzer M."/>
            <person name="Groth M."/>
            <person name="Szafranski K."/>
            <person name="Schliwa M."/>
        </authorList>
    </citation>
    <scope>NUCLEOTIDE SEQUENCE [LARGE SCALE GENOMIC DNA]</scope>
</reference>
<gene>
    <name evidence="7" type="ORF">RFI_17291</name>
</gene>
<feature type="region of interest" description="Disordered" evidence="5">
    <location>
        <begin position="75"/>
        <end position="110"/>
    </location>
</feature>
<proteinExistence type="predicted"/>
<comment type="caution">
    <text evidence="7">The sequence shown here is derived from an EMBL/GenBank/DDBJ whole genome shotgun (WGS) entry which is preliminary data.</text>
</comment>
<organism evidence="7 8">
    <name type="scientific">Reticulomyxa filosa</name>
    <dbReference type="NCBI Taxonomy" id="46433"/>
    <lineage>
        <taxon>Eukaryota</taxon>
        <taxon>Sar</taxon>
        <taxon>Rhizaria</taxon>
        <taxon>Retaria</taxon>
        <taxon>Foraminifera</taxon>
        <taxon>Monothalamids</taxon>
        <taxon>Reticulomyxidae</taxon>
        <taxon>Reticulomyxa</taxon>
    </lineage>
</organism>
<evidence type="ECO:0000256" key="4">
    <source>
        <dbReference type="ARBA" id="ARBA00023136"/>
    </source>
</evidence>
<keyword evidence="3" id="KW-1133">Transmembrane helix</keyword>
<evidence type="ECO:0000256" key="1">
    <source>
        <dbReference type="ARBA" id="ARBA00004141"/>
    </source>
</evidence>
<accession>X6N223</accession>
<dbReference type="InterPro" id="IPR004842">
    <property type="entry name" value="SLC12A_fam"/>
</dbReference>
<dbReference type="GO" id="GO:0015377">
    <property type="term" value="F:chloride:monoatomic cation symporter activity"/>
    <property type="evidence" value="ECO:0007669"/>
    <property type="project" value="InterPro"/>
</dbReference>
<dbReference type="OrthoDB" id="2020542at2759"/>
<feature type="domain" description="SLC12A transporter C-terminal" evidence="6">
    <location>
        <begin position="38"/>
        <end position="70"/>
    </location>
</feature>
<dbReference type="Pfam" id="PF03522">
    <property type="entry name" value="SLC12"/>
    <property type="match status" value="2"/>
</dbReference>
<keyword evidence="4" id="KW-0472">Membrane</keyword>
<dbReference type="PANTHER" id="PTHR11827">
    <property type="entry name" value="SOLUTE CARRIER FAMILY 12, CATION COTRANSPORTERS"/>
    <property type="match status" value="1"/>
</dbReference>
<evidence type="ECO:0000256" key="5">
    <source>
        <dbReference type="SAM" id="MobiDB-lite"/>
    </source>
</evidence>
<feature type="compositionally biased region" description="Basic and acidic residues" evidence="5">
    <location>
        <begin position="86"/>
        <end position="104"/>
    </location>
</feature>
<dbReference type="InterPro" id="IPR018491">
    <property type="entry name" value="SLC12_C"/>
</dbReference>
<dbReference type="EMBL" id="ASPP01013140">
    <property type="protein sequence ID" value="ETO19928.1"/>
    <property type="molecule type" value="Genomic_DNA"/>
</dbReference>
<feature type="domain" description="SLC12A transporter C-terminal" evidence="6">
    <location>
        <begin position="219"/>
        <end position="339"/>
    </location>
</feature>
<sequence length="341" mass="39274">QLNMGFMLCRGLENIPFGKMKSNNVTLDTTCEHHPSPAGSEIIDVWWLLDDGGLSLLVPHILSVDRFWKKWSELSAREEEEEEEEKEKKGDGEQLEDKDNEIKPRKGKNNKAPKRLKHIIRLFLVADANIGKEAPKTEDSETKHASVLTFPFYHRKPEKNNLEAVVSTLTPRSAQVHIEEVSRITSQGLVDQETLRNVEDATGLRRRGKGEGLFLNLWRAELESLLRKFRLNINGPYPVKSNRREPTKETLETFCQLTGYDMAESKKWNNTQLKRWLRVSEMIRTYSHEQKCVFVTAPHPNSFKDSTIYLGVLDMVSRTHDKGATVLIRGNGENVLTFYWE</sequence>
<keyword evidence="2" id="KW-0812">Transmembrane</keyword>